<dbReference type="OrthoDB" id="6449489at2759"/>
<dbReference type="Proteomes" id="UP000886998">
    <property type="component" value="Unassembled WGS sequence"/>
</dbReference>
<reference evidence="1" key="1">
    <citation type="submission" date="2020-08" db="EMBL/GenBank/DDBJ databases">
        <title>Multicomponent nature underlies the extraordinary mechanical properties of spider dragline silk.</title>
        <authorList>
            <person name="Kono N."/>
            <person name="Nakamura H."/>
            <person name="Mori M."/>
            <person name="Yoshida Y."/>
            <person name="Ohtoshi R."/>
            <person name="Malay A.D."/>
            <person name="Moran D.A.P."/>
            <person name="Tomita M."/>
            <person name="Numata K."/>
            <person name="Arakawa K."/>
        </authorList>
    </citation>
    <scope>NUCLEOTIDE SEQUENCE</scope>
</reference>
<evidence type="ECO:0000313" key="2">
    <source>
        <dbReference type="Proteomes" id="UP000886998"/>
    </source>
</evidence>
<protein>
    <submittedName>
        <fullName evidence="1">Uncharacterized protein</fullName>
    </submittedName>
</protein>
<dbReference type="EMBL" id="BMAV01006265">
    <property type="protein sequence ID" value="GFY47996.1"/>
    <property type="molecule type" value="Genomic_DNA"/>
</dbReference>
<proteinExistence type="predicted"/>
<keyword evidence="2" id="KW-1185">Reference proteome</keyword>
<evidence type="ECO:0000313" key="1">
    <source>
        <dbReference type="EMBL" id="GFY47996.1"/>
    </source>
</evidence>
<name>A0A8X6X9V9_9ARAC</name>
<organism evidence="1 2">
    <name type="scientific">Trichonephila inaurata madagascariensis</name>
    <dbReference type="NCBI Taxonomy" id="2747483"/>
    <lineage>
        <taxon>Eukaryota</taxon>
        <taxon>Metazoa</taxon>
        <taxon>Ecdysozoa</taxon>
        <taxon>Arthropoda</taxon>
        <taxon>Chelicerata</taxon>
        <taxon>Arachnida</taxon>
        <taxon>Araneae</taxon>
        <taxon>Araneomorphae</taxon>
        <taxon>Entelegynae</taxon>
        <taxon>Araneoidea</taxon>
        <taxon>Nephilidae</taxon>
        <taxon>Trichonephila</taxon>
        <taxon>Trichonephila inaurata</taxon>
    </lineage>
</organism>
<comment type="caution">
    <text evidence="1">The sequence shown here is derived from an EMBL/GenBank/DDBJ whole genome shotgun (WGS) entry which is preliminary data.</text>
</comment>
<dbReference type="AlphaFoldDB" id="A0A8X6X9V9"/>
<gene>
    <name evidence="1" type="ORF">TNIN_269361</name>
</gene>
<accession>A0A8X6X9V9</accession>
<sequence>MDKYQLLNMYKVFVPRSKCIFRESLMELEEQSFQIELNYFDSEGSHQHVSFPKITPYKHPIKLYLSVQKEKKCRVLAIIPLSSSSSNFRIDTYCLTTIRRGDRELSSTLW</sequence>